<organism evidence="2 4">
    <name type="scientific">Treponema phagedenis</name>
    <dbReference type="NCBI Taxonomy" id="162"/>
    <lineage>
        <taxon>Bacteria</taxon>
        <taxon>Pseudomonadati</taxon>
        <taxon>Spirochaetota</taxon>
        <taxon>Spirochaetia</taxon>
        <taxon>Spirochaetales</taxon>
        <taxon>Treponemataceae</taxon>
        <taxon>Treponema</taxon>
    </lineage>
</organism>
<reference evidence="2" key="2">
    <citation type="submission" date="2015-01" db="EMBL/GenBank/DDBJ databases">
        <authorList>
            <person name="Xiang T."/>
            <person name="Song Y."/>
            <person name="Huang L."/>
            <person name="Wang B."/>
            <person name="Wu P."/>
        </authorList>
    </citation>
    <scope>NUCLEOTIDE SEQUENCE [LARGE SCALE GENOMIC DNA]</scope>
    <source>
        <strain evidence="2">V1</strain>
    </source>
</reference>
<dbReference type="EMBL" id="CP042817">
    <property type="protein sequence ID" value="QEJ97601.1"/>
    <property type="molecule type" value="Genomic_DNA"/>
</dbReference>
<name>A0A0B7GWC9_TREPH</name>
<dbReference type="Proteomes" id="UP000042527">
    <property type="component" value="Unassembled WGS sequence"/>
</dbReference>
<dbReference type="OrthoDB" id="9815852at2"/>
<feature type="transmembrane region" description="Helical" evidence="1">
    <location>
        <begin position="207"/>
        <end position="223"/>
    </location>
</feature>
<evidence type="ECO:0000256" key="1">
    <source>
        <dbReference type="SAM" id="Phobius"/>
    </source>
</evidence>
<dbReference type="RefSeq" id="WP_024753303.1">
    <property type="nucleotide sequence ID" value="NZ_CDNC01000004.1"/>
</dbReference>
<evidence type="ECO:0000313" key="3">
    <source>
        <dbReference type="EMBL" id="QEJ97601.1"/>
    </source>
</evidence>
<evidence type="ECO:0000313" key="4">
    <source>
        <dbReference type="Proteomes" id="UP000042527"/>
    </source>
</evidence>
<reference evidence="4" key="1">
    <citation type="submission" date="2015-01" db="EMBL/GenBank/DDBJ databases">
        <authorList>
            <person name="Manzoor Shahid"/>
            <person name="Zubair Saima"/>
        </authorList>
    </citation>
    <scope>NUCLEOTIDE SEQUENCE [LARGE SCALE GENOMIC DNA]</scope>
    <source>
        <strain evidence="4">V1</strain>
    </source>
</reference>
<accession>A0A0B7GWC9</accession>
<dbReference type="NCBIfam" id="NF038403">
    <property type="entry name" value="perm_prefix_1"/>
    <property type="match status" value="1"/>
</dbReference>
<keyword evidence="1" id="KW-0812">Transmembrane</keyword>
<gene>
    <name evidence="3" type="ORF">FUT82_06045</name>
    <name evidence="2" type="ORF">TPHV1_120075</name>
</gene>
<evidence type="ECO:0000313" key="2">
    <source>
        <dbReference type="EMBL" id="CEM60946.1"/>
    </source>
</evidence>
<sequence length="251" mass="28873">MEKIVRYIDNVFSSCPRTEEAARLKMQLIDNLIEKYNALLAVGKNEDEAFGIVITGFGDIEEIKKTLKQDEPEIPEQAEERDSFAMNSEEIIAIYREVQNSLKKTTRWEFFYCVAGLVIVMSTFIVSRRYGWRMLDVTVPIALLMFFVCIGLASARFILYAVRILNIERNLFDLAKRKDLGTENTKMKFTDIIDDLKAEGKLPVKKLQATIILITAAFFLLYLNTGGRFGILFFIILLGFVSLFLVHIWLK</sequence>
<evidence type="ECO:0000313" key="5">
    <source>
        <dbReference type="Proteomes" id="UP000323594"/>
    </source>
</evidence>
<dbReference type="Proteomes" id="UP000323594">
    <property type="component" value="Chromosome"/>
</dbReference>
<feature type="transmembrane region" description="Helical" evidence="1">
    <location>
        <begin position="139"/>
        <end position="162"/>
    </location>
</feature>
<proteinExistence type="predicted"/>
<dbReference type="InterPro" id="IPR047928">
    <property type="entry name" value="Perm_prefix_1"/>
</dbReference>
<dbReference type="AlphaFoldDB" id="A0A0B7GWC9"/>
<dbReference type="GeneID" id="57752620"/>
<keyword evidence="4" id="KW-1185">Reference proteome</keyword>
<dbReference type="EMBL" id="CDNC01000004">
    <property type="protein sequence ID" value="CEM60946.1"/>
    <property type="molecule type" value="Genomic_DNA"/>
</dbReference>
<feature type="transmembrane region" description="Helical" evidence="1">
    <location>
        <begin position="110"/>
        <end position="127"/>
    </location>
</feature>
<keyword evidence="1" id="KW-0472">Membrane</keyword>
<feature type="transmembrane region" description="Helical" evidence="1">
    <location>
        <begin position="229"/>
        <end position="250"/>
    </location>
</feature>
<protein>
    <submittedName>
        <fullName evidence="2">Uncharacterized protein</fullName>
    </submittedName>
</protein>
<reference evidence="3 5" key="3">
    <citation type="submission" date="2019-08" db="EMBL/GenBank/DDBJ databases">
        <authorList>
            <person name="Kuhnert P."/>
        </authorList>
    </citation>
    <scope>NUCLEOTIDE SEQUENCE [LARGE SCALE GENOMIC DNA]</scope>
    <source>
        <strain evidence="3 5">B36.5</strain>
    </source>
</reference>
<keyword evidence="1" id="KW-1133">Transmembrane helix</keyword>